<dbReference type="eggNOG" id="COG5341">
    <property type="taxonomic scope" value="Bacteria"/>
</dbReference>
<dbReference type="Gene3D" id="2.60.320.10">
    <property type="entry name" value="N-utilization substance G protein NusG, insert domain"/>
    <property type="match status" value="1"/>
</dbReference>
<reference evidence="2 3" key="1">
    <citation type="journal article" date="2015" name="Genome Announc.">
        <title>Expanding the biotechnology potential of lactobacilli through comparative genomics of 213 strains and associated genera.</title>
        <authorList>
            <person name="Sun Z."/>
            <person name="Harris H.M."/>
            <person name="McCann A."/>
            <person name="Guo C."/>
            <person name="Argimon S."/>
            <person name="Zhang W."/>
            <person name="Yang X."/>
            <person name="Jeffery I.B."/>
            <person name="Cooney J.C."/>
            <person name="Kagawa T.F."/>
            <person name="Liu W."/>
            <person name="Song Y."/>
            <person name="Salvetti E."/>
            <person name="Wrobel A."/>
            <person name="Rasinkangas P."/>
            <person name="Parkhill J."/>
            <person name="Rea M.C."/>
            <person name="O'Sullivan O."/>
            <person name="Ritari J."/>
            <person name="Douillard F.P."/>
            <person name="Paul Ross R."/>
            <person name="Yang R."/>
            <person name="Briner A.E."/>
            <person name="Felis G.E."/>
            <person name="de Vos W.M."/>
            <person name="Barrangou R."/>
            <person name="Klaenhammer T.R."/>
            <person name="Caufield P.W."/>
            <person name="Cui Y."/>
            <person name="Zhang H."/>
            <person name="O'Toole P.W."/>
        </authorList>
    </citation>
    <scope>NUCLEOTIDE SEQUENCE [LARGE SCALE GENOMIC DNA]</scope>
    <source>
        <strain evidence="2 3">DSM 20001</strain>
    </source>
</reference>
<evidence type="ECO:0000313" key="2">
    <source>
        <dbReference type="EMBL" id="KRK16811.1"/>
    </source>
</evidence>
<accession>A0A0R1F4P7</accession>
<sequence>MAKNKYLKMIRPWDIIIVVLLVIGSFTPLVIFALHEKNQVATDKQAPTTQVRTAVISHNGKKVYSIKLTGHKGSTKYRYQAADGDYNDVEIKGDRIAIVGANCRDQVCVRRGWISKPGQTIVCLPHKLLIEIKVNHGSQTQGGMVTE</sequence>
<dbReference type="PATRIC" id="fig|913848.6.peg.1125"/>
<dbReference type="Pfam" id="PF07009">
    <property type="entry name" value="NusG_II"/>
    <property type="match status" value="1"/>
</dbReference>
<proteinExistence type="predicted"/>
<dbReference type="InterPro" id="IPR038690">
    <property type="entry name" value="NusG_2_sf"/>
</dbReference>
<keyword evidence="1" id="KW-1133">Transmembrane helix</keyword>
<gene>
    <name evidence="2" type="ORF">FD22_GL001092</name>
</gene>
<comment type="caution">
    <text evidence="2">The sequence shown here is derived from an EMBL/GenBank/DDBJ whole genome shotgun (WGS) entry which is preliminary data.</text>
</comment>
<keyword evidence="1" id="KW-0812">Transmembrane</keyword>
<evidence type="ECO:0000256" key="1">
    <source>
        <dbReference type="SAM" id="Phobius"/>
    </source>
</evidence>
<evidence type="ECO:0000313" key="3">
    <source>
        <dbReference type="Proteomes" id="UP000051181"/>
    </source>
</evidence>
<protein>
    <submittedName>
        <fullName evidence="2">Uncharacterized protein</fullName>
    </submittedName>
</protein>
<feature type="transmembrane region" description="Helical" evidence="1">
    <location>
        <begin position="12"/>
        <end position="34"/>
    </location>
</feature>
<name>A0A0R1F4P7_9LACO</name>
<organism evidence="2 3">
    <name type="scientific">Loigolactobacillus coryniformis subsp. coryniformis KCTC 3167 = DSM 20001</name>
    <dbReference type="NCBI Taxonomy" id="913848"/>
    <lineage>
        <taxon>Bacteria</taxon>
        <taxon>Bacillati</taxon>
        <taxon>Bacillota</taxon>
        <taxon>Bacilli</taxon>
        <taxon>Lactobacillales</taxon>
        <taxon>Lactobacillaceae</taxon>
        <taxon>Loigolactobacillus</taxon>
    </lineage>
</organism>
<dbReference type="Proteomes" id="UP000051181">
    <property type="component" value="Unassembled WGS sequence"/>
</dbReference>
<dbReference type="EMBL" id="AZCN01000028">
    <property type="protein sequence ID" value="KRK16811.1"/>
    <property type="molecule type" value="Genomic_DNA"/>
</dbReference>
<keyword evidence="1" id="KW-0472">Membrane</keyword>
<dbReference type="AlphaFoldDB" id="A0A0R1F4P7"/>
<dbReference type="CDD" id="cd09911">
    <property type="entry name" value="Lin0431_like"/>
    <property type="match status" value="1"/>
</dbReference>